<dbReference type="Gene3D" id="3.30.420.40">
    <property type="match status" value="2"/>
</dbReference>
<dbReference type="SUPFAM" id="SSF53067">
    <property type="entry name" value="Actin-like ATPase domain"/>
    <property type="match status" value="1"/>
</dbReference>
<evidence type="ECO:0000313" key="2">
    <source>
        <dbReference type="Proteomes" id="UP000561045"/>
    </source>
</evidence>
<dbReference type="AlphaFoldDB" id="A0A840BH20"/>
<protein>
    <submittedName>
        <fullName evidence="1">MSHA biogenesis protein MshI</fullName>
    </submittedName>
</protein>
<dbReference type="InterPro" id="IPR043129">
    <property type="entry name" value="ATPase_NBD"/>
</dbReference>
<reference evidence="1 2" key="1">
    <citation type="submission" date="2020-08" db="EMBL/GenBank/DDBJ databases">
        <title>Genomic Encyclopedia of Type Strains, Phase IV (KMG-IV): sequencing the most valuable type-strain genomes for metagenomic binning, comparative biology and taxonomic classification.</title>
        <authorList>
            <person name="Goeker M."/>
        </authorList>
    </citation>
    <scope>NUCLEOTIDE SEQUENCE [LARGE SCALE GENOMIC DNA]</scope>
    <source>
        <strain evidence="1 2">DSM 106739</strain>
    </source>
</reference>
<dbReference type="EMBL" id="JACIET010000001">
    <property type="protein sequence ID" value="MBB4012495.1"/>
    <property type="molecule type" value="Genomic_DNA"/>
</dbReference>
<sequence length="312" mass="33891">MGGIKRRAAGGGAPLNIACGADSIVATRIAAADADRPLVQLAKVDFGPGAPRARCEALEAALGLRRDTIRLLLSAGEYQFFQFEMPQVPAEELKTAVRWQVKDQLRGAIDATTIDLVPALEDAGGVRRPQGYVVAASNELLVDCMQRFRASNSSVSVIDVPELAQRNIADLLEEPGRATAIMSISEGGAMLTASRGGYVYFTRSFEASLDAIRRSDEARRSVFDRLVLELQRSADVLEHQFSHLSVSALWLAPFPHRDELLSLLIDALYLPVKAIELDVLFDFTPVGKPVDELHAAALFLPLGLCLRDRGAR</sequence>
<comment type="caution">
    <text evidence="1">The sequence shown here is derived from an EMBL/GenBank/DDBJ whole genome shotgun (WGS) entry which is preliminary data.</text>
</comment>
<dbReference type="RefSeq" id="WP_183634290.1">
    <property type="nucleotide sequence ID" value="NZ_BAABLE010000011.1"/>
</dbReference>
<keyword evidence="2" id="KW-1185">Reference proteome</keyword>
<dbReference type="Gene3D" id="3.30.1490.300">
    <property type="match status" value="1"/>
</dbReference>
<evidence type="ECO:0000313" key="1">
    <source>
        <dbReference type="EMBL" id="MBB4012495.1"/>
    </source>
</evidence>
<accession>A0A840BH20</accession>
<organism evidence="1 2">
    <name type="scientific">Niveibacterium umoris</name>
    <dbReference type="NCBI Taxonomy" id="1193620"/>
    <lineage>
        <taxon>Bacteria</taxon>
        <taxon>Pseudomonadati</taxon>
        <taxon>Pseudomonadota</taxon>
        <taxon>Betaproteobacteria</taxon>
        <taxon>Rhodocyclales</taxon>
        <taxon>Rhodocyclaceae</taxon>
        <taxon>Niveibacterium</taxon>
    </lineage>
</organism>
<name>A0A840BH20_9RHOO</name>
<proteinExistence type="predicted"/>
<gene>
    <name evidence="1" type="ORF">GGR36_001803</name>
</gene>
<dbReference type="Proteomes" id="UP000561045">
    <property type="component" value="Unassembled WGS sequence"/>
</dbReference>